<protein>
    <submittedName>
        <fullName evidence="1">Uncharacterized protein</fullName>
    </submittedName>
</protein>
<name>A0A2I2L5U1_9VIRU</name>
<proteinExistence type="predicted"/>
<sequence>MELEVTLTLTTQFPNYSGELSFFDLNKNHTRLEYSPITKYMLIPDIWIGEKGLWAGNAKLKENYPLRKPYLLIETKLIGDMNINDAVESGMAKELNLQEALDVIKDATGLGYVAAMSSKVTNVDSLERRGITFDILNVK</sequence>
<dbReference type="KEGG" id="vg:35381669"/>
<gene>
    <name evidence="1" type="ORF">ORPV_1014</name>
</gene>
<reference evidence="1" key="1">
    <citation type="submission" date="2017-08" db="EMBL/GenBank/DDBJ databases">
        <authorList>
            <consortium name="Urmite Genomes"/>
        </authorList>
    </citation>
    <scope>NUCLEOTIDE SEQUENCE [LARGE SCALE GENOMIC DNA]</scope>
    <source>
        <strain evidence="1">IHUMI-LCC2</strain>
    </source>
</reference>
<dbReference type="GeneID" id="35381669"/>
<keyword evidence="2" id="KW-1185">Reference proteome</keyword>
<organism evidence="1">
    <name type="scientific">Orpheovirus IHUMI-LCC2</name>
    <dbReference type="NCBI Taxonomy" id="2023057"/>
    <lineage>
        <taxon>Viruses</taxon>
        <taxon>Varidnaviria</taxon>
        <taxon>Bamfordvirae</taxon>
        <taxon>Nucleocytoviricota</taxon>
        <taxon>Megaviricetes</taxon>
        <taxon>Pimascovirales</taxon>
        <taxon>Ocovirineae</taxon>
        <taxon>Orpheoviridae</taxon>
        <taxon>Alphaorpheovirus</taxon>
        <taxon>Alphaorpheovirus massiliense</taxon>
    </lineage>
</organism>
<evidence type="ECO:0000313" key="2">
    <source>
        <dbReference type="Proteomes" id="UP000236316"/>
    </source>
</evidence>
<dbReference type="RefSeq" id="YP_009449220.1">
    <property type="nucleotide sequence ID" value="NC_036594.1"/>
</dbReference>
<accession>A0A2I2L5U1</accession>
<dbReference type="Proteomes" id="UP000236316">
    <property type="component" value="Segment"/>
</dbReference>
<dbReference type="EMBL" id="LT906555">
    <property type="protein sequence ID" value="SNW62918.1"/>
    <property type="molecule type" value="Genomic_DNA"/>
</dbReference>
<evidence type="ECO:0000313" key="1">
    <source>
        <dbReference type="EMBL" id="SNW62918.1"/>
    </source>
</evidence>